<organism evidence="1 2">
    <name type="scientific">Rhizomicrobium palustre</name>
    <dbReference type="NCBI Taxonomy" id="189966"/>
    <lineage>
        <taxon>Bacteria</taxon>
        <taxon>Pseudomonadati</taxon>
        <taxon>Pseudomonadota</taxon>
        <taxon>Alphaproteobacteria</taxon>
        <taxon>Micropepsales</taxon>
        <taxon>Micropepsaceae</taxon>
        <taxon>Rhizomicrobium</taxon>
    </lineage>
</organism>
<keyword evidence="2" id="KW-1185">Reference proteome</keyword>
<evidence type="ECO:0000313" key="1">
    <source>
        <dbReference type="EMBL" id="NIK88934.1"/>
    </source>
</evidence>
<protein>
    <submittedName>
        <fullName evidence="1">Uncharacterized protein</fullName>
    </submittedName>
</protein>
<accession>A0A846MZ55</accession>
<dbReference type="Proteomes" id="UP000570514">
    <property type="component" value="Unassembled WGS sequence"/>
</dbReference>
<reference evidence="1 2" key="1">
    <citation type="submission" date="2020-03" db="EMBL/GenBank/DDBJ databases">
        <title>Genomic Encyclopedia of Type Strains, Phase IV (KMG-IV): sequencing the most valuable type-strain genomes for metagenomic binning, comparative biology and taxonomic classification.</title>
        <authorList>
            <person name="Goeker M."/>
        </authorList>
    </citation>
    <scope>NUCLEOTIDE SEQUENCE [LARGE SCALE GENOMIC DNA]</scope>
    <source>
        <strain evidence="1 2">DSM 19867</strain>
    </source>
</reference>
<dbReference type="AlphaFoldDB" id="A0A846MZ55"/>
<name>A0A846MZ55_9PROT</name>
<sequence>MKRWIRLKRAGLQGLQWHPSAPCVLVVAGRISSKSGNAQSATSAGNYCNSLPNVAGATPLVTEPQSDGIAVLSCATKTRLLATQHSRNRRVGDALSTSRRVNMPKEPLPAPSRSMRAMPHNPICGQIPKRWQSSHRFAPACSLANQSRRGVHDWAHPATAWSASFKPFSCQFVSTTSRNSRRLCVRTGHIAEGTAWRATQKIVEAPAHS</sequence>
<proteinExistence type="predicted"/>
<comment type="caution">
    <text evidence="1">The sequence shown here is derived from an EMBL/GenBank/DDBJ whole genome shotgun (WGS) entry which is preliminary data.</text>
</comment>
<gene>
    <name evidence="1" type="ORF">FHS83_002252</name>
</gene>
<dbReference type="EMBL" id="JAASRM010000001">
    <property type="protein sequence ID" value="NIK88934.1"/>
    <property type="molecule type" value="Genomic_DNA"/>
</dbReference>
<evidence type="ECO:0000313" key="2">
    <source>
        <dbReference type="Proteomes" id="UP000570514"/>
    </source>
</evidence>